<evidence type="ECO:0000256" key="2">
    <source>
        <dbReference type="SAM" id="SignalP"/>
    </source>
</evidence>
<dbReference type="EMBL" id="JANBPK010000923">
    <property type="protein sequence ID" value="KAJ2928524.1"/>
    <property type="molecule type" value="Genomic_DNA"/>
</dbReference>
<sequence>MSLAQKIVRALGLILHLGIRVCHLKSNLEAQSQYFPSIVHGGIYCGTSRRYGQLSSPSAKFVDHKLEELASSAMSSLSRLEKSHGIESLTWRAIQDIFDNCHTLCRSHAKHENEEERWQSPDFGSSERDSGDTPGDLMAQVRELVNGDSDVLANVSPDAIGILASSLKEARDVGVTGSEGAKCEKIFLNINVSRYLDLSRPHIKISRLRLIVSAEFKNGDKSMVTQHIAGGKSISVDNGWLKLSLIIAYNSSIYVPQPHLSKEAQRRGQEEIRILIPRK</sequence>
<evidence type="ECO:0000313" key="4">
    <source>
        <dbReference type="Proteomes" id="UP001140091"/>
    </source>
</evidence>
<evidence type="ECO:0000313" key="3">
    <source>
        <dbReference type="EMBL" id="KAJ2928524.1"/>
    </source>
</evidence>
<feature type="non-terminal residue" evidence="3">
    <location>
        <position position="1"/>
    </location>
</feature>
<keyword evidence="2" id="KW-0732">Signal</keyword>
<accession>A0A9W8MHB8</accession>
<feature type="signal peptide" evidence="2">
    <location>
        <begin position="1"/>
        <end position="24"/>
    </location>
</feature>
<dbReference type="AlphaFoldDB" id="A0A9W8MHB8"/>
<comment type="caution">
    <text evidence="3">The sequence shown here is derived from an EMBL/GenBank/DDBJ whole genome shotgun (WGS) entry which is preliminary data.</text>
</comment>
<feature type="chain" id="PRO_5040846292" evidence="2">
    <location>
        <begin position="25"/>
        <end position="279"/>
    </location>
</feature>
<protein>
    <submittedName>
        <fullName evidence="3">Uncharacterized protein</fullName>
    </submittedName>
</protein>
<organism evidence="3 4">
    <name type="scientific">Candolleomyces eurysporus</name>
    <dbReference type="NCBI Taxonomy" id="2828524"/>
    <lineage>
        <taxon>Eukaryota</taxon>
        <taxon>Fungi</taxon>
        <taxon>Dikarya</taxon>
        <taxon>Basidiomycota</taxon>
        <taxon>Agaricomycotina</taxon>
        <taxon>Agaricomycetes</taxon>
        <taxon>Agaricomycetidae</taxon>
        <taxon>Agaricales</taxon>
        <taxon>Agaricineae</taxon>
        <taxon>Psathyrellaceae</taxon>
        <taxon>Candolleomyces</taxon>
    </lineage>
</organism>
<gene>
    <name evidence="3" type="ORF">H1R20_g8571</name>
</gene>
<proteinExistence type="predicted"/>
<evidence type="ECO:0000256" key="1">
    <source>
        <dbReference type="SAM" id="MobiDB-lite"/>
    </source>
</evidence>
<name>A0A9W8MHB8_9AGAR</name>
<feature type="region of interest" description="Disordered" evidence="1">
    <location>
        <begin position="111"/>
        <end position="135"/>
    </location>
</feature>
<feature type="compositionally biased region" description="Basic and acidic residues" evidence="1">
    <location>
        <begin position="111"/>
        <end position="131"/>
    </location>
</feature>
<dbReference type="Proteomes" id="UP001140091">
    <property type="component" value="Unassembled WGS sequence"/>
</dbReference>
<reference evidence="3" key="1">
    <citation type="submission" date="2022-06" db="EMBL/GenBank/DDBJ databases">
        <title>Genome Sequence of Candolleomyces eurysporus.</title>
        <authorList>
            <person name="Buettner E."/>
        </authorList>
    </citation>
    <scope>NUCLEOTIDE SEQUENCE</scope>
    <source>
        <strain evidence="3">VTCC 930004</strain>
    </source>
</reference>
<keyword evidence="4" id="KW-1185">Reference proteome</keyword>